<keyword evidence="3" id="KW-1185">Reference proteome</keyword>
<protein>
    <submittedName>
        <fullName evidence="2">Uncharacterized protein</fullName>
    </submittedName>
</protein>
<name>A0A559IY34_9BACL</name>
<proteinExistence type="predicted"/>
<dbReference type="OrthoDB" id="9840482at2"/>
<evidence type="ECO:0000256" key="1">
    <source>
        <dbReference type="SAM" id="Phobius"/>
    </source>
</evidence>
<dbReference type="Proteomes" id="UP000318102">
    <property type="component" value="Unassembled WGS sequence"/>
</dbReference>
<dbReference type="AlphaFoldDB" id="A0A559IY34"/>
<gene>
    <name evidence="2" type="ORF">FPZ44_05245</name>
</gene>
<sequence>MNKLIEIFIAILIFSFAGVCLVSLSYLVIGGFLYGNYIAKTLSLGVIWGIAALGIKYLPYKMTRYAKALIVSFLLAISIFSYIYPFVDEQM</sequence>
<dbReference type="EMBL" id="VNJK01000001">
    <property type="protein sequence ID" value="TVX92511.1"/>
    <property type="molecule type" value="Genomic_DNA"/>
</dbReference>
<organism evidence="2 3">
    <name type="scientific">Paenibacillus agilis</name>
    <dbReference type="NCBI Taxonomy" id="3020863"/>
    <lineage>
        <taxon>Bacteria</taxon>
        <taxon>Bacillati</taxon>
        <taxon>Bacillota</taxon>
        <taxon>Bacilli</taxon>
        <taxon>Bacillales</taxon>
        <taxon>Paenibacillaceae</taxon>
        <taxon>Paenibacillus</taxon>
    </lineage>
</organism>
<keyword evidence="1" id="KW-0472">Membrane</keyword>
<dbReference type="RefSeq" id="WP_144988044.1">
    <property type="nucleotide sequence ID" value="NZ_VNJK01000001.1"/>
</dbReference>
<reference evidence="2 3" key="1">
    <citation type="submission" date="2019-07" db="EMBL/GenBank/DDBJ databases">
        <authorList>
            <person name="Kim J."/>
        </authorList>
    </citation>
    <scope>NUCLEOTIDE SEQUENCE [LARGE SCALE GENOMIC DNA]</scope>
    <source>
        <strain evidence="2 3">N4</strain>
    </source>
</reference>
<comment type="caution">
    <text evidence="2">The sequence shown here is derived from an EMBL/GenBank/DDBJ whole genome shotgun (WGS) entry which is preliminary data.</text>
</comment>
<accession>A0A559IY34</accession>
<evidence type="ECO:0000313" key="2">
    <source>
        <dbReference type="EMBL" id="TVX92511.1"/>
    </source>
</evidence>
<keyword evidence="1" id="KW-0812">Transmembrane</keyword>
<feature type="transmembrane region" description="Helical" evidence="1">
    <location>
        <begin position="65"/>
        <end position="84"/>
    </location>
</feature>
<evidence type="ECO:0000313" key="3">
    <source>
        <dbReference type="Proteomes" id="UP000318102"/>
    </source>
</evidence>
<feature type="transmembrane region" description="Helical" evidence="1">
    <location>
        <begin position="41"/>
        <end position="58"/>
    </location>
</feature>
<feature type="transmembrane region" description="Helical" evidence="1">
    <location>
        <begin position="7"/>
        <end position="29"/>
    </location>
</feature>
<keyword evidence="1" id="KW-1133">Transmembrane helix</keyword>